<dbReference type="InterPro" id="IPR051310">
    <property type="entry name" value="MCP_chemotaxis"/>
</dbReference>
<dbReference type="Pfam" id="PF00015">
    <property type="entry name" value="MCPsignal"/>
    <property type="match status" value="1"/>
</dbReference>
<feature type="domain" description="Methyl-accepting transducer" evidence="5">
    <location>
        <begin position="260"/>
        <end position="485"/>
    </location>
</feature>
<dbReference type="InterPro" id="IPR004089">
    <property type="entry name" value="MCPsignal_dom"/>
</dbReference>
<dbReference type="GO" id="GO:0007165">
    <property type="term" value="P:signal transduction"/>
    <property type="evidence" value="ECO:0007669"/>
    <property type="project" value="UniProtKB-KW"/>
</dbReference>
<dbReference type="PROSITE" id="PS50111">
    <property type="entry name" value="CHEMOTAXIS_TRANSDUC_2"/>
    <property type="match status" value="1"/>
</dbReference>
<evidence type="ECO:0000313" key="6">
    <source>
        <dbReference type="EMBL" id="MBB4153975.1"/>
    </source>
</evidence>
<evidence type="ECO:0000256" key="3">
    <source>
        <dbReference type="PROSITE-ProRule" id="PRU00284"/>
    </source>
</evidence>
<feature type="transmembrane region" description="Helical" evidence="4">
    <location>
        <begin position="78"/>
        <end position="98"/>
    </location>
</feature>
<evidence type="ECO:0000256" key="1">
    <source>
        <dbReference type="ARBA" id="ARBA00022500"/>
    </source>
</evidence>
<feature type="transmembrane region" description="Helical" evidence="4">
    <location>
        <begin position="48"/>
        <end position="66"/>
    </location>
</feature>
<name>A0A840FKX8_9SPHN</name>
<keyword evidence="4" id="KW-0472">Membrane</keyword>
<dbReference type="SMART" id="SM00283">
    <property type="entry name" value="MA"/>
    <property type="match status" value="1"/>
</dbReference>
<keyword evidence="3" id="KW-0807">Transducer</keyword>
<dbReference type="AlphaFoldDB" id="A0A840FKX8"/>
<dbReference type="GO" id="GO:0004888">
    <property type="term" value="F:transmembrane signaling receptor activity"/>
    <property type="evidence" value="ECO:0007669"/>
    <property type="project" value="InterPro"/>
</dbReference>
<sequence length="521" mass="54842">MSAIPVAMAIDPLSQLRRRGFTAWVALSWLAIAVMAMIGALMGNGAETPIVVVGCLTNIVPTVMAVRGRYDQEARLSLGVPAAILPALLVYLLQGHAWQMDAHMYFFVAMAALIVVADWKPICLAATLTAIHHIALERLAPGWVFAGSGNLGRVAFHAGAVVLQCAVLSWMTTQLVRLFDSQDAALARSQSLAIEADGQRRRAEEAMHVATVAQRAASDERRAREAQAAKVAAERRGELVTLAREFDRSVTTVVKAIGNAIAQVEQASVCLEDASGDATRDAVAVAASASQAATEIATVAASIDLLSDSIRTVADTIDEQARVTAIASGQAEQTAQTIRALEDWATSIEGFLDDIQSIAKKTSLLALNANIEAARAGEAGRGFGVVAVEVKALSAETGRASERIRYLVNAIRDGVADTGQRLHDMNSAIGKLSATASSIAEAVVEHRIGTDEVNDGAARITRQTSLIETEIGRAAKAIGAASNLSTQVRNGTGELAVSARALRSSTDLFVSFLRSEEALSA</sequence>
<evidence type="ECO:0000313" key="7">
    <source>
        <dbReference type="Proteomes" id="UP000529795"/>
    </source>
</evidence>
<reference evidence="6 7" key="1">
    <citation type="submission" date="2020-08" db="EMBL/GenBank/DDBJ databases">
        <title>Genomic Encyclopedia of Type Strains, Phase IV (KMG-IV): sequencing the most valuable type-strain genomes for metagenomic binning, comparative biology and taxonomic classification.</title>
        <authorList>
            <person name="Goeker M."/>
        </authorList>
    </citation>
    <scope>NUCLEOTIDE SEQUENCE [LARGE SCALE GENOMIC DNA]</scope>
    <source>
        <strain evidence="6 7">YC6723</strain>
    </source>
</reference>
<evidence type="ECO:0000256" key="4">
    <source>
        <dbReference type="SAM" id="Phobius"/>
    </source>
</evidence>
<keyword evidence="7" id="KW-1185">Reference proteome</keyword>
<keyword evidence="1" id="KW-0145">Chemotaxis</keyword>
<protein>
    <submittedName>
        <fullName evidence="6">Methyl-accepting chemotaxis protein</fullName>
    </submittedName>
</protein>
<dbReference type="InterPro" id="IPR004090">
    <property type="entry name" value="Chemotax_Me-accpt_rcpt"/>
</dbReference>
<organism evidence="6 7">
    <name type="scientific">Sphingomonas jinjuensis</name>
    <dbReference type="NCBI Taxonomy" id="535907"/>
    <lineage>
        <taxon>Bacteria</taxon>
        <taxon>Pseudomonadati</taxon>
        <taxon>Pseudomonadota</taxon>
        <taxon>Alphaproteobacteria</taxon>
        <taxon>Sphingomonadales</taxon>
        <taxon>Sphingomonadaceae</taxon>
        <taxon>Sphingomonas</taxon>
    </lineage>
</organism>
<proteinExistence type="inferred from homology"/>
<comment type="caution">
    <text evidence="6">The sequence shown here is derived from an EMBL/GenBank/DDBJ whole genome shotgun (WGS) entry which is preliminary data.</text>
</comment>
<dbReference type="Proteomes" id="UP000529795">
    <property type="component" value="Unassembled WGS sequence"/>
</dbReference>
<gene>
    <name evidence="6" type="ORF">GGQ80_001881</name>
</gene>
<comment type="similarity">
    <text evidence="2">Belongs to the methyl-accepting chemotaxis (MCP) protein family.</text>
</comment>
<dbReference type="GO" id="GO:0006935">
    <property type="term" value="P:chemotaxis"/>
    <property type="evidence" value="ECO:0007669"/>
    <property type="project" value="UniProtKB-KW"/>
</dbReference>
<accession>A0A840FKX8</accession>
<keyword evidence="4" id="KW-1133">Transmembrane helix</keyword>
<dbReference type="PRINTS" id="PR00260">
    <property type="entry name" value="CHEMTRNSDUCR"/>
</dbReference>
<evidence type="ECO:0000259" key="5">
    <source>
        <dbReference type="PROSITE" id="PS50111"/>
    </source>
</evidence>
<feature type="transmembrane region" description="Helical" evidence="4">
    <location>
        <begin position="21"/>
        <end position="42"/>
    </location>
</feature>
<dbReference type="SUPFAM" id="SSF58104">
    <property type="entry name" value="Methyl-accepting chemotaxis protein (MCP) signaling domain"/>
    <property type="match status" value="1"/>
</dbReference>
<keyword evidence="4" id="KW-0812">Transmembrane</keyword>
<dbReference type="PANTHER" id="PTHR43531:SF11">
    <property type="entry name" value="METHYL-ACCEPTING CHEMOTAXIS PROTEIN 3"/>
    <property type="match status" value="1"/>
</dbReference>
<dbReference type="PANTHER" id="PTHR43531">
    <property type="entry name" value="PROTEIN ICFG"/>
    <property type="match status" value="1"/>
</dbReference>
<dbReference type="RefSeq" id="WP_183984015.1">
    <property type="nucleotide sequence ID" value="NZ_JACIEV010000004.1"/>
</dbReference>
<dbReference type="EMBL" id="JACIEV010000004">
    <property type="protein sequence ID" value="MBB4153975.1"/>
    <property type="molecule type" value="Genomic_DNA"/>
</dbReference>
<dbReference type="Gene3D" id="1.10.287.950">
    <property type="entry name" value="Methyl-accepting chemotaxis protein"/>
    <property type="match status" value="1"/>
</dbReference>
<dbReference type="GO" id="GO:0016020">
    <property type="term" value="C:membrane"/>
    <property type="evidence" value="ECO:0007669"/>
    <property type="project" value="InterPro"/>
</dbReference>
<evidence type="ECO:0000256" key="2">
    <source>
        <dbReference type="ARBA" id="ARBA00029447"/>
    </source>
</evidence>